<feature type="transmembrane region" description="Helical" evidence="5">
    <location>
        <begin position="90"/>
        <end position="110"/>
    </location>
</feature>
<comment type="subcellular location">
    <subcellularLocation>
        <location evidence="1">Membrane</location>
        <topology evidence="1">Multi-pass membrane protein</topology>
    </subcellularLocation>
</comment>
<dbReference type="Pfam" id="PF00324">
    <property type="entry name" value="AA_permease"/>
    <property type="match status" value="1"/>
</dbReference>
<feature type="transmembrane region" description="Helical" evidence="5">
    <location>
        <begin position="274"/>
        <end position="298"/>
    </location>
</feature>
<feature type="transmembrane region" description="Helical" evidence="5">
    <location>
        <begin position="323"/>
        <end position="342"/>
    </location>
</feature>
<accession>A0A4R2PAV8</accession>
<dbReference type="PIRSF" id="PIRSF006060">
    <property type="entry name" value="AA_transporter"/>
    <property type="match status" value="1"/>
</dbReference>
<feature type="transmembrane region" description="Helical" evidence="5">
    <location>
        <begin position="148"/>
        <end position="170"/>
    </location>
</feature>
<dbReference type="GO" id="GO:0016020">
    <property type="term" value="C:membrane"/>
    <property type="evidence" value="ECO:0007669"/>
    <property type="project" value="UniProtKB-SubCell"/>
</dbReference>
<keyword evidence="2 5" id="KW-0812">Transmembrane</keyword>
<keyword evidence="4 5" id="KW-0472">Membrane</keyword>
<dbReference type="GO" id="GO:0055085">
    <property type="term" value="P:transmembrane transport"/>
    <property type="evidence" value="ECO:0007669"/>
    <property type="project" value="InterPro"/>
</dbReference>
<evidence type="ECO:0000259" key="6">
    <source>
        <dbReference type="Pfam" id="PF00324"/>
    </source>
</evidence>
<feature type="transmembrane region" description="Helical" evidence="5">
    <location>
        <begin position="228"/>
        <end position="254"/>
    </location>
</feature>
<sequence>MSANQGENQGLQRALKPIHLWAISVGMVISGQYFGWNYGFEEGGVIGLILAALFMTIFYTAFMFSYAELSTSIPHAGGPSAYARRAMGPFAGFMTGIAVLIEFVFAPPAIAVSTGAYLNFLFPAVNPVYATVLVFIFFILINMVGVKGAALIEMVATILALTGLAIYYGAGVSHIKLEYIINDNALPHGLTGMFMAIPFAIWFYLAIEGGAMAAEEVKNPQKDIPKGFIAGISTLALCTVGTLIITAGLGGGIGKPSDNPLPEALTSVYGDSSILPKLVAFIGLAGLIASLHGIIIGYSRQTFALSRAGYLPKFLSKLSKRHVPTWGLVVPGAIGVIAAANATFASQLIILAVFGAAMMYCLTLVSLFILRRKEPNLNRPFKVSYPWVPGIAIVMGAISLFCVVYYSILPESLPLFSLNVPLLAIVAIIFAFAIGYYYFVGRHRLLPMEEEFGLLDILDDEDAEEQPTYGKKNTGN</sequence>
<feature type="domain" description="Amino acid permease/ SLC12A" evidence="6">
    <location>
        <begin position="19"/>
        <end position="442"/>
    </location>
</feature>
<reference evidence="7 8" key="1">
    <citation type="submission" date="2019-03" db="EMBL/GenBank/DDBJ databases">
        <title>Genomic Encyclopedia of Type Strains, Phase IV (KMG-IV): sequencing the most valuable type-strain genomes for metagenomic binning, comparative biology and taxonomic classification.</title>
        <authorList>
            <person name="Goeker M."/>
        </authorList>
    </citation>
    <scope>NUCLEOTIDE SEQUENCE [LARGE SCALE GENOMIC DNA]</scope>
    <source>
        <strain evidence="7 8">DSM 19377</strain>
    </source>
</reference>
<dbReference type="InterPro" id="IPR004841">
    <property type="entry name" value="AA-permease/SLC12A_dom"/>
</dbReference>
<evidence type="ECO:0000256" key="1">
    <source>
        <dbReference type="ARBA" id="ARBA00004141"/>
    </source>
</evidence>
<feature type="transmembrane region" description="Helical" evidence="5">
    <location>
        <begin position="190"/>
        <end position="207"/>
    </location>
</feature>
<evidence type="ECO:0000313" key="7">
    <source>
        <dbReference type="EMBL" id="TCP31241.1"/>
    </source>
</evidence>
<gene>
    <name evidence="7" type="ORF">EV207_103124</name>
</gene>
<proteinExistence type="predicted"/>
<dbReference type="InterPro" id="IPR050367">
    <property type="entry name" value="APC_superfamily"/>
</dbReference>
<feature type="transmembrane region" description="Helical" evidence="5">
    <location>
        <begin position="45"/>
        <end position="69"/>
    </location>
</feature>
<dbReference type="RefSeq" id="WP_279389163.1">
    <property type="nucleotide sequence ID" value="NZ_SLXK01000003.1"/>
</dbReference>
<dbReference type="AlphaFoldDB" id="A0A4R2PAV8"/>
<feature type="transmembrane region" description="Helical" evidence="5">
    <location>
        <begin position="390"/>
        <end position="408"/>
    </location>
</feature>
<dbReference type="PANTHER" id="PTHR42770">
    <property type="entry name" value="AMINO ACID TRANSPORTER-RELATED"/>
    <property type="match status" value="1"/>
</dbReference>
<feature type="transmembrane region" description="Helical" evidence="5">
    <location>
        <begin position="348"/>
        <end position="370"/>
    </location>
</feature>
<keyword evidence="3 5" id="KW-1133">Transmembrane helix</keyword>
<organism evidence="7 8">
    <name type="scientific">Scopulibacillus darangshiensis</name>
    <dbReference type="NCBI Taxonomy" id="442528"/>
    <lineage>
        <taxon>Bacteria</taxon>
        <taxon>Bacillati</taxon>
        <taxon>Bacillota</taxon>
        <taxon>Bacilli</taxon>
        <taxon>Bacillales</taxon>
        <taxon>Sporolactobacillaceae</taxon>
        <taxon>Scopulibacillus</taxon>
    </lineage>
</organism>
<dbReference type="NCBIfam" id="TIGR00908">
    <property type="entry name" value="2A0305"/>
    <property type="match status" value="1"/>
</dbReference>
<evidence type="ECO:0000256" key="5">
    <source>
        <dbReference type="SAM" id="Phobius"/>
    </source>
</evidence>
<feature type="transmembrane region" description="Helical" evidence="5">
    <location>
        <begin position="20"/>
        <end position="39"/>
    </location>
</feature>
<keyword evidence="8" id="KW-1185">Reference proteome</keyword>
<dbReference type="Proteomes" id="UP000295416">
    <property type="component" value="Unassembled WGS sequence"/>
</dbReference>
<feature type="transmembrane region" description="Helical" evidence="5">
    <location>
        <begin position="420"/>
        <end position="439"/>
    </location>
</feature>
<evidence type="ECO:0000256" key="4">
    <source>
        <dbReference type="ARBA" id="ARBA00023136"/>
    </source>
</evidence>
<name>A0A4R2PAV8_9BACL</name>
<feature type="transmembrane region" description="Helical" evidence="5">
    <location>
        <begin position="116"/>
        <end position="141"/>
    </location>
</feature>
<evidence type="ECO:0000313" key="8">
    <source>
        <dbReference type="Proteomes" id="UP000295416"/>
    </source>
</evidence>
<dbReference type="InterPro" id="IPR004757">
    <property type="entry name" value="EtNH_permease"/>
</dbReference>
<evidence type="ECO:0000256" key="2">
    <source>
        <dbReference type="ARBA" id="ARBA00022692"/>
    </source>
</evidence>
<dbReference type="PANTHER" id="PTHR42770:SF7">
    <property type="entry name" value="MEMBRANE PROTEIN"/>
    <property type="match status" value="1"/>
</dbReference>
<dbReference type="Gene3D" id="1.20.1740.10">
    <property type="entry name" value="Amino acid/polyamine transporter I"/>
    <property type="match status" value="1"/>
</dbReference>
<dbReference type="EMBL" id="SLXK01000003">
    <property type="protein sequence ID" value="TCP31241.1"/>
    <property type="molecule type" value="Genomic_DNA"/>
</dbReference>
<comment type="caution">
    <text evidence="7">The sequence shown here is derived from an EMBL/GenBank/DDBJ whole genome shotgun (WGS) entry which is preliminary data.</text>
</comment>
<protein>
    <submittedName>
        <fullName evidence="7">Ethanolamine:proton symporter (EAT family)</fullName>
    </submittedName>
</protein>
<evidence type="ECO:0000256" key="3">
    <source>
        <dbReference type="ARBA" id="ARBA00022989"/>
    </source>
</evidence>